<dbReference type="EMBL" id="MGDX01000004">
    <property type="protein sequence ID" value="OGL71986.1"/>
    <property type="molecule type" value="Genomic_DNA"/>
</dbReference>
<evidence type="ECO:0000313" key="2">
    <source>
        <dbReference type="Proteomes" id="UP000177097"/>
    </source>
</evidence>
<reference evidence="1 2" key="1">
    <citation type="journal article" date="2016" name="Nat. Commun.">
        <title>Thousands of microbial genomes shed light on interconnected biogeochemical processes in an aquifer system.</title>
        <authorList>
            <person name="Anantharaman K."/>
            <person name="Brown C.T."/>
            <person name="Hug L.A."/>
            <person name="Sharon I."/>
            <person name="Castelle C.J."/>
            <person name="Probst A.J."/>
            <person name="Thomas B.C."/>
            <person name="Singh A."/>
            <person name="Wilkins M.J."/>
            <person name="Karaoz U."/>
            <person name="Brodie E.L."/>
            <person name="Williams K.H."/>
            <person name="Hubbard S.S."/>
            <person name="Banfield J.F."/>
        </authorList>
    </citation>
    <scope>NUCLEOTIDE SEQUENCE [LARGE SCALE GENOMIC DNA]</scope>
</reference>
<dbReference type="AlphaFoldDB" id="A0A1F7U175"/>
<proteinExistence type="predicted"/>
<comment type="caution">
    <text evidence="1">The sequence shown here is derived from an EMBL/GenBank/DDBJ whole genome shotgun (WGS) entry which is preliminary data.</text>
</comment>
<dbReference type="STRING" id="1802389.A3C17_01105"/>
<dbReference type="Proteomes" id="UP000177097">
    <property type="component" value="Unassembled WGS sequence"/>
</dbReference>
<gene>
    <name evidence="1" type="ORF">A3C17_01105</name>
</gene>
<name>A0A1F7U175_9BACT</name>
<accession>A0A1F7U175</accession>
<evidence type="ECO:0000313" key="1">
    <source>
        <dbReference type="EMBL" id="OGL71986.1"/>
    </source>
</evidence>
<sequence length="685" mass="78267">MNNILVNKKIKKENIITLSDYQKIENVNEFLLYCDNILEGITLLNTLTLSNNLLSFKSIVYEPIDQPIYIFSDDNDRNYAIKICGAFDKWDLPEDVNQIKSFIDLPDYIFYSLKNKKSILAGENTETASVGNSQWQREGRKLAAAKIGVPFIYQTFYSGKDESLGTIREPNSLQVFNHILYTARYKTPSLIAYFENNFEGSKTRNRTPEDAQDLFSKYIKSIIICDVDTSYISTKKNLEKEFFNHMISYLNEGKYKTNSGTIGETARLKLDFPILNDNAFYGITDNTPDFINELMNHIYLQPNQFAKKYPISDIDSSKLLNWTSYNTKNNIKDLLKYLISTGRPAKSYINGSSKVGVASVADILDFLTVKFPKDKKSIIEKINNNLSEAIIMPLRIHKKSNGALTFSPDPESGEIVAFGELFRYDLEGNKKRPVIGYCIVDTPTNFSFSSKQGTKLYKAIANYVDVLILNNNEVITTYNLLYTPTTYSPISIQKTTPNGTTEEMAVVSTYLNQSTIKSNWELCFIHTHHSSWQQLVIFDGSKYQQQKNNRISTKVDLIMQQKNQFMIAEGKDHYHAILNDEKIKISMKNASDTIDKIYKTTNIKFNAFLYNLPTAPSKNPEYYVDCEEKTVAGGIKLGHFNSISNSDNFVVIIVYSDSSNKTKFRLVYSPKFDATLKNKLDTEFK</sequence>
<protein>
    <submittedName>
        <fullName evidence="1">Uncharacterized protein</fullName>
    </submittedName>
</protein>
<organism evidence="1 2">
    <name type="scientific">Candidatus Uhrbacteria bacterium RIFCSPHIGHO2_02_FULL_53_13</name>
    <dbReference type="NCBI Taxonomy" id="1802389"/>
    <lineage>
        <taxon>Bacteria</taxon>
        <taxon>Candidatus Uhriibacteriota</taxon>
    </lineage>
</organism>